<evidence type="ECO:0000313" key="3">
    <source>
        <dbReference type="Proteomes" id="UP000695022"/>
    </source>
</evidence>
<sequence length="802" mass="88692">MEKENDDVADQLASENNCLVSRWKHTKFSGEDDKLLIDYDVLLEKLQGVPVSFRPSLDVELVALYNALFLNWKYNSDPSIHQLAGLAVTTLKRVSEMLMNVLSRVNVTDHESNWQDVATLLEKLCKAEKEMGRKLWSSLVLPTIIVLLHLMMDTFYSDALSVIESLQAVKVVNEELQECNTGHILAKYLVDDAFLDESGYPSVIVLDDCLSVMKAAVLYHLGSRNDSILAVKAIETDCLKALVCYLKAVAGMADALDGDKPVEPTDPGELIELAELTELVQDSQLQPLALNLVGSCLAAKGKPHMAIQCFQQSLQASRFTYLLPLYHVAQRYRALHMYDAELEALNLLVKMLQNVKRNSLSSNASTVLDLEAEMSKVMRKDISLEAATYTTARRCAATHHQQAAFESYLSLLALLLNNPMLEISWWPVPFPGIRHTFHEAARAAICCGKLREAVVICDWMIAKYSKIEQVGSGGSIATADDPDPQPRCTDNSRQCSAPPGVKSGHIDSTDVRQTTGMYNSCCGTRKPPKVIHCLACASLLQCNEHGSRQVMGTNSQEMPGSRDALSVRVITNITPMKGDGDNTPGGGGGSDTKEEFAGYCCNSECDFDIEVGKLDTDVIALMLKCEALVQMNDISAALESFSRLLPSLYSVFPSEAKQLEAKCNCLLRLKAEAHLKRGLLLAEMGQPSDSVHQLRQSLQCNRDGAVAMFNYVLLMLKQGCCVDAARSWCVYRKLPNSADTFQLTMQIGITETQLRATHGGISNIRDLESVKQWPFNRSPMLSDMLVMDRLMLQTILQTRKST</sequence>
<keyword evidence="3" id="KW-1185">Reference proteome</keyword>
<evidence type="ECO:0000313" key="4">
    <source>
        <dbReference type="RefSeq" id="XP_014662837.1"/>
    </source>
</evidence>
<dbReference type="Proteomes" id="UP000695022">
    <property type="component" value="Unplaced"/>
</dbReference>
<dbReference type="PANTHER" id="PTHR15254:SF2">
    <property type="entry name" value="FANCONI ANEMIA GROUP G PROTEIN"/>
    <property type="match status" value="1"/>
</dbReference>
<dbReference type="InterPro" id="IPR019734">
    <property type="entry name" value="TPR_rpt"/>
</dbReference>
<dbReference type="SUPFAM" id="SSF48452">
    <property type="entry name" value="TPR-like"/>
    <property type="match status" value="1"/>
</dbReference>
<proteinExistence type="predicted"/>
<protein>
    <submittedName>
        <fullName evidence="4 5">Uncharacterized protein LOC106805663 isoform X1</fullName>
    </submittedName>
</protein>
<gene>
    <name evidence="4 5" type="primary">LOC106805663</name>
</gene>
<dbReference type="SMART" id="SM00028">
    <property type="entry name" value="TPR"/>
    <property type="match status" value="2"/>
</dbReference>
<dbReference type="InterPro" id="IPR039684">
    <property type="entry name" value="FANCG"/>
</dbReference>
<dbReference type="RefSeq" id="XP_014662837.1">
    <property type="nucleotide sequence ID" value="XM_014807351.1"/>
</dbReference>
<keyword evidence="2" id="KW-1133">Transmembrane helix</keyword>
<accession>A0ABM1DSB8</accession>
<keyword evidence="2" id="KW-0812">Transmembrane</keyword>
<dbReference type="PANTHER" id="PTHR15254">
    <property type="entry name" value="FANCONI ANEMIA GROUP G PROTEIN FAMILY MEMBER"/>
    <property type="match status" value="1"/>
</dbReference>
<keyword evidence="2" id="KW-0472">Membrane</keyword>
<dbReference type="RefSeq" id="XP_014662839.1">
    <property type="nucleotide sequence ID" value="XM_014807353.1"/>
</dbReference>
<dbReference type="GeneID" id="106805663"/>
<reference evidence="4 5" key="1">
    <citation type="submission" date="2025-05" db="UniProtKB">
        <authorList>
            <consortium name="RefSeq"/>
        </authorList>
    </citation>
    <scope>IDENTIFICATION</scope>
</reference>
<feature type="transmembrane region" description="Helical" evidence="2">
    <location>
        <begin position="135"/>
        <end position="152"/>
    </location>
</feature>
<feature type="region of interest" description="Disordered" evidence="1">
    <location>
        <begin position="472"/>
        <end position="508"/>
    </location>
</feature>
<dbReference type="Gene3D" id="1.25.40.10">
    <property type="entry name" value="Tetratricopeptide repeat domain"/>
    <property type="match status" value="2"/>
</dbReference>
<dbReference type="InterPro" id="IPR011990">
    <property type="entry name" value="TPR-like_helical_dom_sf"/>
</dbReference>
<name>A0ABM1DSB8_PRICU</name>
<evidence type="ECO:0000256" key="1">
    <source>
        <dbReference type="SAM" id="MobiDB-lite"/>
    </source>
</evidence>
<organism evidence="3 5">
    <name type="scientific">Priapulus caudatus</name>
    <name type="common">Priapulid worm</name>
    <dbReference type="NCBI Taxonomy" id="37621"/>
    <lineage>
        <taxon>Eukaryota</taxon>
        <taxon>Metazoa</taxon>
        <taxon>Ecdysozoa</taxon>
        <taxon>Scalidophora</taxon>
        <taxon>Priapulida</taxon>
        <taxon>Priapulimorpha</taxon>
        <taxon>Priapulimorphida</taxon>
        <taxon>Priapulidae</taxon>
        <taxon>Priapulus</taxon>
    </lineage>
</organism>
<evidence type="ECO:0000256" key="2">
    <source>
        <dbReference type="SAM" id="Phobius"/>
    </source>
</evidence>
<evidence type="ECO:0000313" key="5">
    <source>
        <dbReference type="RefSeq" id="XP_014662839.1"/>
    </source>
</evidence>